<dbReference type="InterPro" id="IPR037066">
    <property type="entry name" value="Plug_dom_sf"/>
</dbReference>
<keyword evidence="2" id="KW-0472">Membrane</keyword>
<dbReference type="RefSeq" id="WP_196935609.1">
    <property type="nucleotide sequence ID" value="NZ_MU158698.1"/>
</dbReference>
<keyword evidence="1 3" id="KW-0732">Signal</keyword>
<feature type="domain" description="TonB-dependent receptor plug" evidence="4">
    <location>
        <begin position="115"/>
        <end position="221"/>
    </location>
</feature>
<sequence>MKQKILSILLLCTLFIGAAYAQNKSVSGKVTDELGAALQNVTVVAEGTTSATQTDNYGNFRINAKEGSKLTFRLIGFTEQTISVGSSAIYTIQLESSIEGLDEVVVVGYGTQNKEAIVGAVASVSAKDIEKRPVSSVTAVLEGAAPGLQINNSYGEPGSSPNIRVRGYGSINGSSTPTYVVDGVVYNGNISDINPTDVESVSVLKDATSAALYGNRAANGVIVITTKKGRRGTAEISLNINQGLFSRGIGEYETLDPQQYMEAAWLGYRNQLMSQNPTWTQQQANDLTTSTLVPTILKTNIFTLPEDQLFDGNGKLLSNATIHPDYASDLDWFGPISRNGYRQDYQIGGRGGSEKGNFYFNLGYLSEEGYIKTSDFDRLSGRINAEVTPRSWIKAGFSANASHQLGNNTTGTGSGFTNPWLFARNIAPIYPIHQHDPITGEYLLDAQGNKMYDDGTNSRNQYLGRHVIWENELNMNKNKRNTIASQSYVDVNFLDNFTFSLLGDINLIYDENAVYNNALIGDGQGNNGRANRTIYNRKIYSLQQQLKYNNTFNGVHNVDVFVGHENYGNIYTYLYGFKNNETFAGKTDLINFTEITNLTESEYNDKSESYLSRLRYNYSEKYFVEGSFRRDGSSRLHPKNRWGNFWSIGGTWMASKESFLSDVSWLNTLKLRAATGVVGNLGSLGFFDYMALYAIGQNNNIAALYKSNNQNEDLKWEGSQSTSLAIEGKIFNRVNFTVEYFDKRSKDLIFNVNLPLSTGPTDNTVGYASIKKNIGDLVNKGLEVHVDADIIKNQDFTWNFGVNATFLKNKIVNLPEENKANGIISAPFKYMEGHSVYDYYLFQYAGVDMMTGQALYHANTDDYDPTAATGDWLPFQEEINGEMYTRNSTYAKREFSGSGIARVMGSLTTNLDYKNWSLSGLFTYSLGGKGLDYSYVSLMGVTTTPSAVHKDVLNSWNGIPEGMTETSENRINPNATPQINYTNSQYNNASTTTRFLMDNSYFVVRNVALAYRLPQNVAERIGLNRISCIASVENLASFTGLKGYSPQQTFGGYSENAFVPARTFSLGINVGF</sequence>
<evidence type="ECO:0000256" key="3">
    <source>
        <dbReference type="SAM" id="SignalP"/>
    </source>
</evidence>
<dbReference type="SUPFAM" id="SSF49464">
    <property type="entry name" value="Carboxypeptidase regulatory domain-like"/>
    <property type="match status" value="1"/>
</dbReference>
<evidence type="ECO:0000256" key="1">
    <source>
        <dbReference type="ARBA" id="ARBA00022729"/>
    </source>
</evidence>
<evidence type="ECO:0000313" key="6">
    <source>
        <dbReference type="Proteomes" id="UP000616201"/>
    </source>
</evidence>
<keyword evidence="2" id="KW-0812">Transmembrane</keyword>
<dbReference type="Gene3D" id="2.170.130.10">
    <property type="entry name" value="TonB-dependent receptor, plug domain"/>
    <property type="match status" value="1"/>
</dbReference>
<dbReference type="GO" id="GO:0044718">
    <property type="term" value="P:siderophore transmembrane transport"/>
    <property type="evidence" value="ECO:0007669"/>
    <property type="project" value="TreeGrafter"/>
</dbReference>
<dbReference type="InterPro" id="IPR023996">
    <property type="entry name" value="TonB-dep_OMP_SusC/RagA"/>
</dbReference>
<name>A0A928UXG0_9SPHI</name>
<evidence type="ECO:0000259" key="4">
    <source>
        <dbReference type="Pfam" id="PF07715"/>
    </source>
</evidence>
<dbReference type="InterPro" id="IPR023997">
    <property type="entry name" value="TonB-dep_OMP_SusC/RagA_CS"/>
</dbReference>
<evidence type="ECO:0000256" key="2">
    <source>
        <dbReference type="PROSITE-ProRule" id="PRU01360"/>
    </source>
</evidence>
<feature type="chain" id="PRO_5036885439" evidence="3">
    <location>
        <begin position="22"/>
        <end position="1072"/>
    </location>
</feature>
<dbReference type="InterPro" id="IPR039426">
    <property type="entry name" value="TonB-dep_rcpt-like"/>
</dbReference>
<dbReference type="InterPro" id="IPR008969">
    <property type="entry name" value="CarboxyPept-like_regulatory"/>
</dbReference>
<keyword evidence="2" id="KW-1134">Transmembrane beta strand</keyword>
<gene>
    <name evidence="5" type="ORF">C4F49_05545</name>
</gene>
<reference evidence="5" key="1">
    <citation type="submission" date="2018-02" db="EMBL/GenBank/DDBJ databases">
        <authorList>
            <person name="Vasarhelyi B.M."/>
            <person name="Deshmukh S."/>
            <person name="Balint B."/>
            <person name="Kukolya J."/>
        </authorList>
    </citation>
    <scope>NUCLEOTIDE SEQUENCE</scope>
    <source>
        <strain evidence="5">KB22</strain>
    </source>
</reference>
<dbReference type="SUPFAM" id="SSF56935">
    <property type="entry name" value="Porins"/>
    <property type="match status" value="1"/>
</dbReference>
<dbReference type="GO" id="GO:0009279">
    <property type="term" value="C:cell outer membrane"/>
    <property type="evidence" value="ECO:0007669"/>
    <property type="project" value="UniProtKB-SubCell"/>
</dbReference>
<comment type="subcellular location">
    <subcellularLocation>
        <location evidence="2">Cell outer membrane</location>
        <topology evidence="2">Multi-pass membrane protein</topology>
    </subcellularLocation>
</comment>
<dbReference type="PROSITE" id="PS52016">
    <property type="entry name" value="TONB_DEPENDENT_REC_3"/>
    <property type="match status" value="1"/>
</dbReference>
<keyword evidence="2" id="KW-0813">Transport</keyword>
<dbReference type="Pfam" id="PF13715">
    <property type="entry name" value="CarbopepD_reg_2"/>
    <property type="match status" value="1"/>
</dbReference>
<dbReference type="InterPro" id="IPR012910">
    <property type="entry name" value="Plug_dom"/>
</dbReference>
<protein>
    <submittedName>
        <fullName evidence="5">SusC/RagA family TonB-linked outer membrane protein</fullName>
    </submittedName>
</protein>
<dbReference type="NCBIfam" id="TIGR04056">
    <property type="entry name" value="OMP_RagA_SusC"/>
    <property type="match status" value="1"/>
</dbReference>
<dbReference type="NCBIfam" id="TIGR04057">
    <property type="entry name" value="SusC_RagA_signa"/>
    <property type="match status" value="1"/>
</dbReference>
<dbReference type="GO" id="GO:0015344">
    <property type="term" value="F:siderophore uptake transmembrane transporter activity"/>
    <property type="evidence" value="ECO:0007669"/>
    <property type="project" value="TreeGrafter"/>
</dbReference>
<dbReference type="PANTHER" id="PTHR30069:SF29">
    <property type="entry name" value="HEMOGLOBIN AND HEMOGLOBIN-HAPTOGLOBIN-BINDING PROTEIN 1-RELATED"/>
    <property type="match status" value="1"/>
</dbReference>
<accession>A0A928UXG0</accession>
<proteinExistence type="inferred from homology"/>
<comment type="caution">
    <text evidence="5">The sequence shown here is derived from an EMBL/GenBank/DDBJ whole genome shotgun (WGS) entry which is preliminary data.</text>
</comment>
<dbReference type="AlphaFoldDB" id="A0A928UXG0"/>
<dbReference type="Pfam" id="PF07715">
    <property type="entry name" value="Plug"/>
    <property type="match status" value="1"/>
</dbReference>
<keyword evidence="2" id="KW-0998">Cell outer membrane</keyword>
<comment type="similarity">
    <text evidence="2">Belongs to the TonB-dependent receptor family.</text>
</comment>
<dbReference type="Gene3D" id="2.60.40.1120">
    <property type="entry name" value="Carboxypeptidase-like, regulatory domain"/>
    <property type="match status" value="1"/>
</dbReference>
<dbReference type="EMBL" id="PRDK01000003">
    <property type="protein sequence ID" value="MBE8713135.1"/>
    <property type="molecule type" value="Genomic_DNA"/>
</dbReference>
<dbReference type="Proteomes" id="UP000616201">
    <property type="component" value="Unassembled WGS sequence"/>
</dbReference>
<organism evidence="5 6">
    <name type="scientific">Sphingobacterium hungaricum</name>
    <dbReference type="NCBI Taxonomy" id="2082723"/>
    <lineage>
        <taxon>Bacteria</taxon>
        <taxon>Pseudomonadati</taxon>
        <taxon>Bacteroidota</taxon>
        <taxon>Sphingobacteriia</taxon>
        <taxon>Sphingobacteriales</taxon>
        <taxon>Sphingobacteriaceae</taxon>
        <taxon>Sphingobacterium</taxon>
    </lineage>
</organism>
<feature type="signal peptide" evidence="3">
    <location>
        <begin position="1"/>
        <end position="21"/>
    </location>
</feature>
<evidence type="ECO:0000313" key="5">
    <source>
        <dbReference type="EMBL" id="MBE8713135.1"/>
    </source>
</evidence>
<dbReference type="PANTHER" id="PTHR30069">
    <property type="entry name" value="TONB-DEPENDENT OUTER MEMBRANE RECEPTOR"/>
    <property type="match status" value="1"/>
</dbReference>
<keyword evidence="6" id="KW-1185">Reference proteome</keyword>